<evidence type="ECO:0000313" key="3">
    <source>
        <dbReference type="Proteomes" id="UP001187221"/>
    </source>
</evidence>
<dbReference type="Proteomes" id="UP001187221">
    <property type="component" value="Unassembled WGS sequence"/>
</dbReference>
<keyword evidence="3" id="KW-1185">Reference proteome</keyword>
<evidence type="ECO:0000313" key="2">
    <source>
        <dbReference type="EMBL" id="GMM60564.1"/>
    </source>
</evidence>
<dbReference type="EMBL" id="BTFW01000001">
    <property type="protein sequence ID" value="GMM60564.1"/>
    <property type="molecule type" value="Genomic_DNA"/>
</dbReference>
<gene>
    <name evidence="2" type="ORF">NUTIK01_13410</name>
</gene>
<name>A0ABQ6P5N0_9SPHN</name>
<proteinExistence type="predicted"/>
<protein>
    <submittedName>
        <fullName evidence="2">Uncharacterized protein</fullName>
    </submittedName>
</protein>
<organism evidence="2 3">
    <name type="scientific">Novosphingobium pituita</name>
    <dbReference type="NCBI Taxonomy" id="3056842"/>
    <lineage>
        <taxon>Bacteria</taxon>
        <taxon>Pseudomonadati</taxon>
        <taxon>Pseudomonadota</taxon>
        <taxon>Alphaproteobacteria</taxon>
        <taxon>Sphingomonadales</taxon>
        <taxon>Sphingomonadaceae</taxon>
        <taxon>Novosphingobium</taxon>
    </lineage>
</organism>
<feature type="transmembrane region" description="Helical" evidence="1">
    <location>
        <begin position="77"/>
        <end position="95"/>
    </location>
</feature>
<sequence length="96" mass="10611">MIRSAFFPGRRVPARPGHPFRRTLPERALRPVPVIVPVHEPEVRAAMARALTTSTMTQGAALRSPPVNPARITARDVRDFLLAYCACFVALMAFLS</sequence>
<comment type="caution">
    <text evidence="2">The sequence shown here is derived from an EMBL/GenBank/DDBJ whole genome shotgun (WGS) entry which is preliminary data.</text>
</comment>
<keyword evidence="1" id="KW-1133">Transmembrane helix</keyword>
<evidence type="ECO:0000256" key="1">
    <source>
        <dbReference type="SAM" id="Phobius"/>
    </source>
</evidence>
<dbReference type="RefSeq" id="WP_317974352.1">
    <property type="nucleotide sequence ID" value="NZ_BTFW01000001.1"/>
</dbReference>
<keyword evidence="1" id="KW-0472">Membrane</keyword>
<keyword evidence="1" id="KW-0812">Transmembrane</keyword>
<reference evidence="2 3" key="1">
    <citation type="submission" date="2023-06" db="EMBL/GenBank/DDBJ databases">
        <title>Draft genome sequence of Novosphingobium sp. strain IK01.</title>
        <authorList>
            <person name="Hatamoto M."/>
            <person name="Ikarashi T."/>
            <person name="Yamaguchi T."/>
        </authorList>
    </citation>
    <scope>NUCLEOTIDE SEQUENCE [LARGE SCALE GENOMIC DNA]</scope>
    <source>
        <strain evidence="2 3">IK01</strain>
    </source>
</reference>
<accession>A0ABQ6P5N0</accession>